<organism evidence="1 2">
    <name type="scientific">Eumeta variegata</name>
    <name type="common">Bagworm moth</name>
    <name type="synonym">Eumeta japonica</name>
    <dbReference type="NCBI Taxonomy" id="151549"/>
    <lineage>
        <taxon>Eukaryota</taxon>
        <taxon>Metazoa</taxon>
        <taxon>Ecdysozoa</taxon>
        <taxon>Arthropoda</taxon>
        <taxon>Hexapoda</taxon>
        <taxon>Insecta</taxon>
        <taxon>Pterygota</taxon>
        <taxon>Neoptera</taxon>
        <taxon>Endopterygota</taxon>
        <taxon>Lepidoptera</taxon>
        <taxon>Glossata</taxon>
        <taxon>Ditrysia</taxon>
        <taxon>Tineoidea</taxon>
        <taxon>Psychidae</taxon>
        <taxon>Oiketicinae</taxon>
        <taxon>Eumeta</taxon>
    </lineage>
</organism>
<protein>
    <submittedName>
        <fullName evidence="1">Uncharacterized protein</fullName>
    </submittedName>
</protein>
<reference evidence="1 2" key="1">
    <citation type="journal article" date="2019" name="Commun. Biol.">
        <title>The bagworm genome reveals a unique fibroin gene that provides high tensile strength.</title>
        <authorList>
            <person name="Kono N."/>
            <person name="Nakamura H."/>
            <person name="Ohtoshi R."/>
            <person name="Tomita M."/>
            <person name="Numata K."/>
            <person name="Arakawa K."/>
        </authorList>
    </citation>
    <scope>NUCLEOTIDE SEQUENCE [LARGE SCALE GENOMIC DNA]</scope>
</reference>
<keyword evidence="2" id="KW-1185">Reference proteome</keyword>
<evidence type="ECO:0000313" key="1">
    <source>
        <dbReference type="EMBL" id="GBP39140.1"/>
    </source>
</evidence>
<gene>
    <name evidence="1" type="ORF">EVAR_27100_1</name>
</gene>
<name>A0A4C1VKV6_EUMVA</name>
<dbReference type="AlphaFoldDB" id="A0A4C1VKV6"/>
<evidence type="ECO:0000313" key="2">
    <source>
        <dbReference type="Proteomes" id="UP000299102"/>
    </source>
</evidence>
<proteinExistence type="predicted"/>
<sequence>MYGREPAARNGSPRLLRVRWSMGDGSGLRRPLRVAPLFSNGYRFCQRCGLLSPPQLINSVRYDAHYVAGKQEQRYYDKHRGFSPPTDTRNTTVVIVAFCNSWEGIGYLIERIELMEGKMEKFATRTLVY</sequence>
<dbReference type="Proteomes" id="UP000299102">
    <property type="component" value="Unassembled WGS sequence"/>
</dbReference>
<dbReference type="EMBL" id="BGZK01000360">
    <property type="protein sequence ID" value="GBP39140.1"/>
    <property type="molecule type" value="Genomic_DNA"/>
</dbReference>
<accession>A0A4C1VKV6</accession>
<comment type="caution">
    <text evidence="1">The sequence shown here is derived from an EMBL/GenBank/DDBJ whole genome shotgun (WGS) entry which is preliminary data.</text>
</comment>